<dbReference type="OrthoDB" id="9811841at2"/>
<evidence type="ECO:0000256" key="1">
    <source>
        <dbReference type="ARBA" id="ARBA00000439"/>
    </source>
</evidence>
<sequence>MDQGEQLNTVCDTYRVERPHRSVPSSAIVRVLGAFGIDISTPGQLAVAAAACADEPWRTMAPPMVVADRPSVHVPIHVFAGDPVSVTLDANGTQVHLTPARGHTTDVETRRVDGVVVERRMYALPTSLPVGFAHLTVTSEGRSQRSLIIVPPMPSARSHTHKDNDTNRDIGMSWELGALASDRSWGIGDWLDARDVAGWAHTMGAQYVYPDPHRLSPQQRWDQPTDGVTFLDPLYLRVEDIDEYAYLSTPDRTLVTWAKDDPAVTRGLRAGNLDDIARAKVRAARVIFNAGLSPARRYQFDAFCVQGGRHLRVYAAWCALVRYSDNPWNPDRFFSLSDPQLNDTAAHFAPDVEFFMWLQWILTRQLAAVHRQLSWHTFGLARPLWLHAAKGSIEEWFVRGTVISGTRNAPGVDTVANTVVCNPLDTERSGLVQLRATVRRVAQHCGAIVIQDPQAFFTSRLTADGHTITIRHDARSRIAAVITEAALAGVHVWANDRDLTQEQRQELTAAGIVVRTMVLGDAGVDASALGRDRDAGRIECVSTWATGPLAARLDGTDLHAVTDVADIGHTPTRQSERAFHRRQLATAVGADPEKNPTAWSLVTDVYRRVAQRGLTDIHLADALGVSTLSVSVGSPTQSVDARSPLSDFPVVLGGYRDSGGALLSVDDVWNSARAAYLVNSLTRGVITDAVSPRQKNTQDAPTEVSESTPPSTRSPA</sequence>
<evidence type="ECO:0000256" key="10">
    <source>
        <dbReference type="SAM" id="MobiDB-lite"/>
    </source>
</evidence>
<evidence type="ECO:0000313" key="12">
    <source>
        <dbReference type="EMBL" id="ACV08597.1"/>
    </source>
</evidence>
<dbReference type="STRING" id="471856.Jden_0941"/>
<dbReference type="Gene3D" id="3.20.20.80">
    <property type="entry name" value="Glycosidases"/>
    <property type="match status" value="1"/>
</dbReference>
<dbReference type="PANTHER" id="PTHR32438:SF5">
    <property type="entry name" value="4-ALPHA-GLUCANOTRANSFERASE DPE1, CHLOROPLASTIC_AMYLOPLASTIC"/>
    <property type="match status" value="1"/>
</dbReference>
<accession>C7R2X5</accession>
<name>C7R2X5_JONDD</name>
<dbReference type="Proteomes" id="UP000000628">
    <property type="component" value="Chromosome"/>
</dbReference>
<proteinExistence type="inferred from homology"/>
<dbReference type="AlphaFoldDB" id="C7R2X5"/>
<feature type="region of interest" description="Disordered" evidence="10">
    <location>
        <begin position="689"/>
        <end position="716"/>
    </location>
</feature>
<feature type="compositionally biased region" description="Polar residues" evidence="10">
    <location>
        <begin position="693"/>
        <end position="716"/>
    </location>
</feature>
<keyword evidence="7" id="KW-0119">Carbohydrate metabolism</keyword>
<comment type="similarity">
    <text evidence="2">Belongs to the disproportionating enzyme family.</text>
</comment>
<organism evidence="12 13">
    <name type="scientific">Jonesia denitrificans (strain ATCC 14870 / DSM 20603 / BCRC 15368 / CIP 55.134 / JCM 11481 / NBRC 15587 / NCTC 10816 / Prevot 55134)</name>
    <name type="common">Listeria denitrificans</name>
    <dbReference type="NCBI Taxonomy" id="471856"/>
    <lineage>
        <taxon>Bacteria</taxon>
        <taxon>Bacillati</taxon>
        <taxon>Actinomycetota</taxon>
        <taxon>Actinomycetes</taxon>
        <taxon>Micrococcales</taxon>
        <taxon>Jonesiaceae</taxon>
        <taxon>Jonesia</taxon>
    </lineage>
</organism>
<dbReference type="EC" id="2.4.1.25" evidence="3"/>
<evidence type="ECO:0000256" key="7">
    <source>
        <dbReference type="ARBA" id="ARBA00023277"/>
    </source>
</evidence>
<keyword evidence="13" id="KW-1185">Reference proteome</keyword>
<evidence type="ECO:0000256" key="9">
    <source>
        <dbReference type="ARBA" id="ARBA00031501"/>
    </source>
</evidence>
<dbReference type="Pfam" id="PF02446">
    <property type="entry name" value="Glyco_hydro_77"/>
    <property type="match status" value="1"/>
</dbReference>
<dbReference type="SUPFAM" id="SSF51445">
    <property type="entry name" value="(Trans)glycosidases"/>
    <property type="match status" value="1"/>
</dbReference>
<evidence type="ECO:0000256" key="2">
    <source>
        <dbReference type="ARBA" id="ARBA00005684"/>
    </source>
</evidence>
<dbReference type="PANTHER" id="PTHR32438">
    <property type="entry name" value="4-ALPHA-GLUCANOTRANSFERASE DPE1, CHLOROPLASTIC/AMYLOPLASTIC"/>
    <property type="match status" value="1"/>
</dbReference>
<keyword evidence="6 12" id="KW-0808">Transferase</keyword>
<evidence type="ECO:0000256" key="8">
    <source>
        <dbReference type="ARBA" id="ARBA00031423"/>
    </source>
</evidence>
<reference evidence="12 13" key="1">
    <citation type="journal article" date="2009" name="Stand. Genomic Sci.">
        <title>Complete genome sequence of Jonesia denitrificans type strain (Prevot 55134).</title>
        <authorList>
            <person name="Pukall R."/>
            <person name="Gehrich-Schroter G."/>
            <person name="Lapidus A."/>
            <person name="Nolan M."/>
            <person name="Glavina Del Rio T."/>
            <person name="Lucas S."/>
            <person name="Chen F."/>
            <person name="Tice H."/>
            <person name="Pitluck S."/>
            <person name="Cheng J.F."/>
            <person name="Copeland A."/>
            <person name="Saunders E."/>
            <person name="Brettin T."/>
            <person name="Detter J.C."/>
            <person name="Bruce D."/>
            <person name="Goodwin L."/>
            <person name="Pati A."/>
            <person name="Ivanova N."/>
            <person name="Mavromatis K."/>
            <person name="Ovchinnikova G."/>
            <person name="Chen A."/>
            <person name="Palaniappan K."/>
            <person name="Land M."/>
            <person name="Hauser L."/>
            <person name="Chang Y.J."/>
            <person name="Jeffries C.D."/>
            <person name="Chain P."/>
            <person name="Goker M."/>
            <person name="Bristow J."/>
            <person name="Eisen J.A."/>
            <person name="Markowitz V."/>
            <person name="Hugenholtz P."/>
            <person name="Kyrpides N.C."/>
            <person name="Klenk H.P."/>
            <person name="Han C."/>
        </authorList>
    </citation>
    <scope>NUCLEOTIDE SEQUENCE [LARGE SCALE GENOMIC DNA]</scope>
    <source>
        <strain evidence="13">ATCC 14870 / DSM 20603 / BCRC 15368 / CIP 55.134 / JCM 11481 / NBRC 15587 / NCTC 10816 / Prevot 55134</strain>
    </source>
</reference>
<dbReference type="GO" id="GO:0004134">
    <property type="term" value="F:4-alpha-glucanotransferase activity"/>
    <property type="evidence" value="ECO:0007669"/>
    <property type="project" value="UniProtKB-EC"/>
</dbReference>
<evidence type="ECO:0000313" key="13">
    <source>
        <dbReference type="Proteomes" id="UP000000628"/>
    </source>
</evidence>
<evidence type="ECO:0000256" key="5">
    <source>
        <dbReference type="ARBA" id="ARBA00022676"/>
    </source>
</evidence>
<evidence type="ECO:0000256" key="3">
    <source>
        <dbReference type="ARBA" id="ARBA00012560"/>
    </source>
</evidence>
<gene>
    <name evidence="12" type="ordered locus">Jden_0941</name>
</gene>
<dbReference type="InterPro" id="IPR048458">
    <property type="entry name" value="MalQ_N"/>
</dbReference>
<dbReference type="Pfam" id="PF21226">
    <property type="entry name" value="MalQ_N"/>
    <property type="match status" value="1"/>
</dbReference>
<evidence type="ECO:0000256" key="6">
    <source>
        <dbReference type="ARBA" id="ARBA00022679"/>
    </source>
</evidence>
<evidence type="ECO:0000259" key="11">
    <source>
        <dbReference type="Pfam" id="PF21226"/>
    </source>
</evidence>
<dbReference type="InterPro" id="IPR017853">
    <property type="entry name" value="GH"/>
</dbReference>
<keyword evidence="5" id="KW-0328">Glycosyltransferase</keyword>
<dbReference type="eggNOG" id="COG1640">
    <property type="taxonomic scope" value="Bacteria"/>
</dbReference>
<dbReference type="RefSeq" id="WP_015771225.1">
    <property type="nucleotide sequence ID" value="NC_013174.1"/>
</dbReference>
<dbReference type="HOGENOM" id="CLU_022072_1_0_11"/>
<dbReference type="CAZy" id="GH77">
    <property type="family name" value="Glycoside Hydrolase Family 77"/>
</dbReference>
<protein>
    <recommendedName>
        <fullName evidence="4">4-alpha-glucanotransferase</fullName>
        <ecNumber evidence="3">2.4.1.25</ecNumber>
    </recommendedName>
    <alternativeName>
        <fullName evidence="8">Amylomaltase</fullName>
    </alternativeName>
    <alternativeName>
        <fullName evidence="9">Disproportionating enzyme</fullName>
    </alternativeName>
</protein>
<feature type="domain" description="MalQ N-terminal beta-sandwich" evidence="11">
    <location>
        <begin position="62"/>
        <end position="152"/>
    </location>
</feature>
<dbReference type="InterPro" id="IPR003385">
    <property type="entry name" value="Glyco_hydro_77"/>
</dbReference>
<dbReference type="KEGG" id="jde:Jden_0941"/>
<dbReference type="GO" id="GO:0005975">
    <property type="term" value="P:carbohydrate metabolic process"/>
    <property type="evidence" value="ECO:0007669"/>
    <property type="project" value="InterPro"/>
</dbReference>
<evidence type="ECO:0000256" key="4">
    <source>
        <dbReference type="ARBA" id="ARBA00020295"/>
    </source>
</evidence>
<dbReference type="EMBL" id="CP001706">
    <property type="protein sequence ID" value="ACV08597.1"/>
    <property type="molecule type" value="Genomic_DNA"/>
</dbReference>
<comment type="catalytic activity">
    <reaction evidence="1">
        <text>Transfers a segment of a (1-&gt;4)-alpha-D-glucan to a new position in an acceptor, which may be glucose or a (1-&gt;4)-alpha-D-glucan.</text>
        <dbReference type="EC" id="2.4.1.25"/>
    </reaction>
</comment>